<dbReference type="AlphaFoldDB" id="A0A7W5P7F0"/>
<dbReference type="GO" id="GO:0004521">
    <property type="term" value="F:RNA endonuclease activity"/>
    <property type="evidence" value="ECO:0007669"/>
    <property type="project" value="TreeGrafter"/>
</dbReference>
<dbReference type="GO" id="GO:0016787">
    <property type="term" value="F:hydrolase activity"/>
    <property type="evidence" value="ECO:0007669"/>
    <property type="project" value="UniProtKB-KW"/>
</dbReference>
<keyword evidence="4" id="KW-1185">Reference proteome</keyword>
<gene>
    <name evidence="3" type="ORF">FHX39_001725</name>
</gene>
<comment type="similarity">
    <text evidence="1">Belongs to the PemK/MazF family.</text>
</comment>
<name>A0A7W5P7F0_9ACTN</name>
<dbReference type="SUPFAM" id="SSF50118">
    <property type="entry name" value="Cell growth inhibitor/plasmid maintenance toxic component"/>
    <property type="match status" value="1"/>
</dbReference>
<dbReference type="EMBL" id="JACHZG010000001">
    <property type="protein sequence ID" value="MBB3326781.1"/>
    <property type="molecule type" value="Genomic_DNA"/>
</dbReference>
<dbReference type="EC" id="3.1.-.-" evidence="3"/>
<evidence type="ECO:0000256" key="2">
    <source>
        <dbReference type="ARBA" id="ARBA00022649"/>
    </source>
</evidence>
<protein>
    <submittedName>
        <fullName evidence="3">mRNA interferase MazF</fullName>
        <ecNumber evidence="3">3.1.-.-</ecNumber>
    </submittedName>
</protein>
<evidence type="ECO:0000256" key="1">
    <source>
        <dbReference type="ARBA" id="ARBA00007521"/>
    </source>
</evidence>
<reference evidence="3 4" key="1">
    <citation type="submission" date="2020-08" db="EMBL/GenBank/DDBJ databases">
        <title>Sequencing the genomes of 1000 actinobacteria strains.</title>
        <authorList>
            <person name="Klenk H.-P."/>
        </authorList>
    </citation>
    <scope>NUCLEOTIDE SEQUENCE [LARGE SCALE GENOMIC DNA]</scope>
    <source>
        <strain evidence="3 4">DSM 11053</strain>
    </source>
</reference>
<dbReference type="GO" id="GO:0006402">
    <property type="term" value="P:mRNA catabolic process"/>
    <property type="evidence" value="ECO:0007669"/>
    <property type="project" value="TreeGrafter"/>
</dbReference>
<dbReference type="Gene3D" id="2.30.30.110">
    <property type="match status" value="1"/>
</dbReference>
<keyword evidence="2" id="KW-1277">Toxin-antitoxin system</keyword>
<dbReference type="GO" id="GO:0003677">
    <property type="term" value="F:DNA binding"/>
    <property type="evidence" value="ECO:0007669"/>
    <property type="project" value="InterPro"/>
</dbReference>
<proteinExistence type="inferred from homology"/>
<dbReference type="RefSeq" id="WP_183337660.1">
    <property type="nucleotide sequence ID" value="NZ_JACHZG010000001.1"/>
</dbReference>
<comment type="caution">
    <text evidence="3">The sequence shown here is derived from an EMBL/GenBank/DDBJ whole genome shotgun (WGS) entry which is preliminary data.</text>
</comment>
<dbReference type="InterPro" id="IPR003477">
    <property type="entry name" value="PemK-like"/>
</dbReference>
<accession>A0A7W5P7F0</accession>
<sequence>MRPIHVVTLDKPRPAVLLTRPEVLDCRAWVSIAPITSTVRGLSVEVPVGPANGIDHPSVVNCDDINTVHRDDVGRLLGYLRDDQEPQLAEAIVAAFALDL</sequence>
<evidence type="ECO:0000313" key="4">
    <source>
        <dbReference type="Proteomes" id="UP000565572"/>
    </source>
</evidence>
<dbReference type="Proteomes" id="UP000565572">
    <property type="component" value="Unassembled WGS sequence"/>
</dbReference>
<dbReference type="GO" id="GO:0016075">
    <property type="term" value="P:rRNA catabolic process"/>
    <property type="evidence" value="ECO:0007669"/>
    <property type="project" value="TreeGrafter"/>
</dbReference>
<dbReference type="PANTHER" id="PTHR33988:SF2">
    <property type="entry name" value="ENDORIBONUCLEASE MAZF"/>
    <property type="match status" value="1"/>
</dbReference>
<dbReference type="Pfam" id="PF02452">
    <property type="entry name" value="PemK_toxin"/>
    <property type="match status" value="1"/>
</dbReference>
<evidence type="ECO:0000313" key="3">
    <source>
        <dbReference type="EMBL" id="MBB3326781.1"/>
    </source>
</evidence>
<dbReference type="PANTHER" id="PTHR33988">
    <property type="entry name" value="ENDORIBONUCLEASE MAZF-RELATED"/>
    <property type="match status" value="1"/>
</dbReference>
<organism evidence="3 4">
    <name type="scientific">Microlunatus antarcticus</name>
    <dbReference type="NCBI Taxonomy" id="53388"/>
    <lineage>
        <taxon>Bacteria</taxon>
        <taxon>Bacillati</taxon>
        <taxon>Actinomycetota</taxon>
        <taxon>Actinomycetes</taxon>
        <taxon>Propionibacteriales</taxon>
        <taxon>Propionibacteriaceae</taxon>
        <taxon>Microlunatus</taxon>
    </lineage>
</organism>
<dbReference type="InterPro" id="IPR011067">
    <property type="entry name" value="Plasmid_toxin/cell-grow_inhib"/>
</dbReference>
<keyword evidence="3" id="KW-0378">Hydrolase</keyword>